<feature type="transmembrane region" description="Helical" evidence="1">
    <location>
        <begin position="69"/>
        <end position="87"/>
    </location>
</feature>
<organism evidence="2 3">
    <name type="scientific">Cohnella zeiphila</name>
    <dbReference type="NCBI Taxonomy" id="2761120"/>
    <lineage>
        <taxon>Bacteria</taxon>
        <taxon>Bacillati</taxon>
        <taxon>Bacillota</taxon>
        <taxon>Bacilli</taxon>
        <taxon>Bacillales</taxon>
        <taxon>Paenibacillaceae</taxon>
        <taxon>Cohnella</taxon>
    </lineage>
</organism>
<dbReference type="NCBIfam" id="TIGR02893">
    <property type="entry name" value="spore_yabQ"/>
    <property type="match status" value="1"/>
</dbReference>
<protein>
    <submittedName>
        <fullName evidence="2">Spore cortex biosynthesis protein YabQ</fullName>
    </submittedName>
</protein>
<evidence type="ECO:0000313" key="3">
    <source>
        <dbReference type="Proteomes" id="UP000564644"/>
    </source>
</evidence>
<dbReference type="AlphaFoldDB" id="A0A7X0ST21"/>
<feature type="transmembrane region" description="Helical" evidence="1">
    <location>
        <begin position="39"/>
        <end position="57"/>
    </location>
</feature>
<name>A0A7X0ST21_9BACL</name>
<dbReference type="Pfam" id="PF09578">
    <property type="entry name" value="Spore_YabQ"/>
    <property type="match status" value="1"/>
</dbReference>
<accession>A0A7X0ST21</accession>
<evidence type="ECO:0000313" key="2">
    <source>
        <dbReference type="EMBL" id="MBB6733368.1"/>
    </source>
</evidence>
<dbReference type="InterPro" id="IPR019074">
    <property type="entry name" value="YabQ"/>
</dbReference>
<keyword evidence="1" id="KW-0472">Membrane</keyword>
<reference evidence="2 3" key="1">
    <citation type="submission" date="2020-08" db="EMBL/GenBank/DDBJ databases">
        <title>Cohnella phylogeny.</title>
        <authorList>
            <person name="Dunlap C."/>
        </authorList>
    </citation>
    <scope>NUCLEOTIDE SEQUENCE [LARGE SCALE GENOMIC DNA]</scope>
    <source>
        <strain evidence="2 3">CBP 2801</strain>
    </source>
</reference>
<dbReference type="Proteomes" id="UP000564644">
    <property type="component" value="Unassembled WGS sequence"/>
</dbReference>
<gene>
    <name evidence="2" type="primary">yabQ</name>
    <name evidence="2" type="ORF">H7C18_20805</name>
</gene>
<proteinExistence type="predicted"/>
<comment type="caution">
    <text evidence="2">The sequence shown here is derived from an EMBL/GenBank/DDBJ whole genome shotgun (WGS) entry which is preliminary data.</text>
</comment>
<dbReference type="EMBL" id="JACJVO010000026">
    <property type="protein sequence ID" value="MBB6733368.1"/>
    <property type="molecule type" value="Genomic_DNA"/>
</dbReference>
<feature type="transmembrane region" description="Helical" evidence="1">
    <location>
        <begin position="6"/>
        <end position="27"/>
    </location>
</feature>
<feature type="transmembrane region" description="Helical" evidence="1">
    <location>
        <begin position="134"/>
        <end position="151"/>
    </location>
</feature>
<dbReference type="RefSeq" id="WP_185131033.1">
    <property type="nucleotide sequence ID" value="NZ_JACJVO010000026.1"/>
</dbReference>
<keyword evidence="3" id="KW-1185">Reference proteome</keyword>
<sequence>MNTAMHWTTIGAMMLCGLAMGFAFDVYRVACHRFSVRRWTLPGLDVVYWALATLLVFRTLLNNNEGEVRLYVFLGIGIGITGYFGLFSSPLIKAISFLFRVVQNTLRFLWRAVLVIFVRPVQFVVRMIARVLDIAFIIVAALLLWLGRLALKPLAPPGRWIWRLLLPVRQALRPVGDAWRSFRTKAKQILDILRRKP</sequence>
<keyword evidence="1" id="KW-1133">Transmembrane helix</keyword>
<keyword evidence="1" id="KW-0812">Transmembrane</keyword>
<evidence type="ECO:0000256" key="1">
    <source>
        <dbReference type="SAM" id="Phobius"/>
    </source>
</evidence>